<gene>
    <name evidence="1" type="ORF">MKK02DRAFT_21273</name>
</gene>
<organism evidence="1 2">
    <name type="scientific">Dioszegia hungarica</name>
    <dbReference type="NCBI Taxonomy" id="4972"/>
    <lineage>
        <taxon>Eukaryota</taxon>
        <taxon>Fungi</taxon>
        <taxon>Dikarya</taxon>
        <taxon>Basidiomycota</taxon>
        <taxon>Agaricomycotina</taxon>
        <taxon>Tremellomycetes</taxon>
        <taxon>Tremellales</taxon>
        <taxon>Bulleribasidiaceae</taxon>
        <taxon>Dioszegia</taxon>
    </lineage>
</organism>
<dbReference type="InterPro" id="IPR024079">
    <property type="entry name" value="MetalloPept_cat_dom_sf"/>
</dbReference>
<proteinExistence type="predicted"/>
<dbReference type="InterPro" id="IPR019026">
    <property type="entry name" value="Peptidase_M64_IgA"/>
</dbReference>
<evidence type="ECO:0000313" key="1">
    <source>
        <dbReference type="EMBL" id="KAI9631880.1"/>
    </source>
</evidence>
<protein>
    <submittedName>
        <fullName evidence="1">IgA peptidase M64-domain-containing protein</fullName>
    </submittedName>
</protein>
<dbReference type="Gene3D" id="3.40.390.10">
    <property type="entry name" value="Collagenase (Catalytic Domain)"/>
    <property type="match status" value="1"/>
</dbReference>
<dbReference type="GO" id="GO:0008237">
    <property type="term" value="F:metallopeptidase activity"/>
    <property type="evidence" value="ECO:0007669"/>
    <property type="project" value="InterPro"/>
</dbReference>
<keyword evidence="2" id="KW-1185">Reference proteome</keyword>
<accession>A0AA38H1D7</accession>
<name>A0AA38H1D7_9TREE</name>
<dbReference type="AlphaFoldDB" id="A0AA38H1D7"/>
<dbReference type="EMBL" id="JAKWFO010000016">
    <property type="protein sequence ID" value="KAI9631880.1"/>
    <property type="molecule type" value="Genomic_DNA"/>
</dbReference>
<sequence length="398" mass="43915">MVLYKLHVSGNWSDRVDLTFFSDGYTRHEKDTFLKDAKRLTKDIVSPGGAMAHVAHLLNVYGVFVPSNQSGIGSHDTPLNGSAFGLYRPGPELRGVYVNHPKRARAACRYWRERGAMGQVGGCDQPILLVGNDPLYGGLGGEFTIITASKLNGPLVLRHELGHSLIEVGEEYEGGYVYSGVNSDKVDHLSKLKWRDMLSEPDKLKIENITVPLQAYPWHDLSASPYSINFNASSTPLHIYPTALLRMSMSSIPHPHHVDVRLNGELLDLDSAFSGGKWKGSKDRRWVEVPLPDGLARRRGEVSVELTKAGKKEPAGQGGKMITSVEIIEYGPSDRCNLTEGFIGAFPTYAMDGGMTLRPTNEACLMRKVNHPSFCPVCAKGLEAALHRRIQRKLKDVL</sequence>
<evidence type="ECO:0000313" key="2">
    <source>
        <dbReference type="Proteomes" id="UP001164286"/>
    </source>
</evidence>
<comment type="caution">
    <text evidence="1">The sequence shown here is derived from an EMBL/GenBank/DDBJ whole genome shotgun (WGS) entry which is preliminary data.</text>
</comment>
<dbReference type="Proteomes" id="UP001164286">
    <property type="component" value="Unassembled WGS sequence"/>
</dbReference>
<reference evidence="1" key="1">
    <citation type="journal article" date="2022" name="G3 (Bethesda)">
        <title>High quality genome of the basidiomycete yeast Dioszegia hungarica PDD-24b-2 isolated from cloud water.</title>
        <authorList>
            <person name="Jarrige D."/>
            <person name="Haridas S."/>
            <person name="Bleykasten-Grosshans C."/>
            <person name="Joly M."/>
            <person name="Nadalig T."/>
            <person name="Sancelme M."/>
            <person name="Vuilleumier S."/>
            <person name="Grigoriev I.V."/>
            <person name="Amato P."/>
            <person name="Bringel F."/>
        </authorList>
    </citation>
    <scope>NUCLEOTIDE SEQUENCE</scope>
    <source>
        <strain evidence="1">PDD-24b-2</strain>
    </source>
</reference>
<dbReference type="RefSeq" id="XP_052941657.1">
    <property type="nucleotide sequence ID" value="XM_053086386.1"/>
</dbReference>
<dbReference type="Pfam" id="PF09471">
    <property type="entry name" value="Peptidase_M64"/>
    <property type="match status" value="1"/>
</dbReference>
<dbReference type="GeneID" id="77725587"/>